<dbReference type="Gene3D" id="1.10.490.10">
    <property type="entry name" value="Globins"/>
    <property type="match status" value="1"/>
</dbReference>
<accession>A0A552V4E5</accession>
<sequence length="123" mass="14235">MKDLENRADLELLMATFYGRLLADPAINYIFTDVAKIDLPSHLPQITDFWEQVLFHTGGYKANVMQLHIELNSKEKLTKTHFESWLSHFFKAVDDLFKGNNSEIIKTRAQSVATVMEIKLYSK</sequence>
<dbReference type="SUPFAM" id="SSF46458">
    <property type="entry name" value="Globin-like"/>
    <property type="match status" value="1"/>
</dbReference>
<dbReference type="OrthoDB" id="25954at2"/>
<dbReference type="EMBL" id="VJVZ01000004">
    <property type="protein sequence ID" value="TRW25309.1"/>
    <property type="molecule type" value="Genomic_DNA"/>
</dbReference>
<dbReference type="Proteomes" id="UP000320643">
    <property type="component" value="Unassembled WGS sequence"/>
</dbReference>
<gene>
    <name evidence="1" type="ORF">FMM05_08375</name>
</gene>
<evidence type="ECO:0000313" key="2">
    <source>
        <dbReference type="Proteomes" id="UP000320643"/>
    </source>
</evidence>
<proteinExistence type="predicted"/>
<protein>
    <submittedName>
        <fullName evidence="1">Group III truncated hemoglobin</fullName>
    </submittedName>
</protein>
<name>A0A552V4E5_9FLAO</name>
<dbReference type="GO" id="GO:0020037">
    <property type="term" value="F:heme binding"/>
    <property type="evidence" value="ECO:0007669"/>
    <property type="project" value="InterPro"/>
</dbReference>
<dbReference type="GO" id="GO:0019825">
    <property type="term" value="F:oxygen binding"/>
    <property type="evidence" value="ECO:0007669"/>
    <property type="project" value="InterPro"/>
</dbReference>
<dbReference type="RefSeq" id="WP_143372890.1">
    <property type="nucleotide sequence ID" value="NZ_VJVZ01000004.1"/>
</dbReference>
<organism evidence="1 2">
    <name type="scientific">Flavobacterium zepuense</name>
    <dbReference type="NCBI Taxonomy" id="2593302"/>
    <lineage>
        <taxon>Bacteria</taxon>
        <taxon>Pseudomonadati</taxon>
        <taxon>Bacteroidota</taxon>
        <taxon>Flavobacteriia</taxon>
        <taxon>Flavobacteriales</taxon>
        <taxon>Flavobacteriaceae</taxon>
        <taxon>Flavobacterium</taxon>
    </lineage>
</organism>
<evidence type="ECO:0000313" key="1">
    <source>
        <dbReference type="EMBL" id="TRW25309.1"/>
    </source>
</evidence>
<comment type="caution">
    <text evidence="1">The sequence shown here is derived from an EMBL/GenBank/DDBJ whole genome shotgun (WGS) entry which is preliminary data.</text>
</comment>
<dbReference type="InterPro" id="IPR009050">
    <property type="entry name" value="Globin-like_sf"/>
</dbReference>
<dbReference type="CDD" id="cd08916">
    <property type="entry name" value="TrHb3_P"/>
    <property type="match status" value="1"/>
</dbReference>
<reference evidence="1 2" key="1">
    <citation type="submission" date="2019-07" db="EMBL/GenBank/DDBJ databases">
        <title>Flavobacterium sp. nov., isolated from glacier ice.</title>
        <authorList>
            <person name="Liu Q."/>
            <person name="Xin Y.-H."/>
        </authorList>
    </citation>
    <scope>NUCLEOTIDE SEQUENCE [LARGE SCALE GENOMIC DNA]</scope>
    <source>
        <strain evidence="1 2">ZT4R6</strain>
    </source>
</reference>
<dbReference type="AlphaFoldDB" id="A0A552V4E5"/>
<keyword evidence="2" id="KW-1185">Reference proteome</keyword>
<dbReference type="InterPro" id="IPR012292">
    <property type="entry name" value="Globin/Proto"/>
</dbReference>